<evidence type="ECO:0000259" key="6">
    <source>
        <dbReference type="PROSITE" id="PS51879"/>
    </source>
</evidence>
<comment type="subcellular location">
    <subcellularLocation>
        <location evidence="1">Nucleus</location>
    </subcellularLocation>
</comment>
<dbReference type="Proteomes" id="UP000323597">
    <property type="component" value="Chromosome D12"/>
</dbReference>
<accession>A0A5D2SG62</accession>
<feature type="domain" description="RST" evidence="6">
    <location>
        <begin position="235"/>
        <end position="306"/>
    </location>
</feature>
<keyword evidence="8" id="KW-1185">Reference proteome</keyword>
<keyword evidence="3" id="KW-0346">Stress response</keyword>
<dbReference type="AlphaFoldDB" id="A0A5D2SG62"/>
<evidence type="ECO:0000313" key="8">
    <source>
        <dbReference type="Proteomes" id="UP000323597"/>
    </source>
</evidence>
<dbReference type="PANTHER" id="PTHR32263:SF14">
    <property type="entry name" value="INACTIVE POLY [ADP-RIBOSE] POLYMERASE SRO2-RELATED"/>
    <property type="match status" value="1"/>
</dbReference>
<evidence type="ECO:0000256" key="1">
    <source>
        <dbReference type="ARBA" id="ARBA00004123"/>
    </source>
</evidence>
<evidence type="ECO:0000256" key="2">
    <source>
        <dbReference type="ARBA" id="ARBA00022473"/>
    </source>
</evidence>
<keyword evidence="4" id="KW-0539">Nucleus</keyword>
<dbReference type="InterPro" id="IPR044964">
    <property type="entry name" value="RCD1/SRO1-5"/>
</dbReference>
<sequence length="340" mass="38191">MNQIGAENQTSITIDDAMSESNELDSCYNCFQHFVTNGFSKIDESSFEGDIIKTSFFSSLSRNPQISYRTKIVAIHKNSNTSQCWKIRAHSFGVYAKAVADTRGGDANIKYAWYGASKNEICETVMHGFSWRRHSISVSPAKHGLDSVLCSGVDGSGVRHLLLCRVILGKQEVVREDSSDQFHPSSMDFDSAVDDISSPTRYIIWNTHLNYNILPCYILSFEAPPYLSGLTEPKTIKPKTWITFGTLISILSPFLDHSQRASLEEQYTNYLEKKITRPQMIQRVRAIAGNQLLSAVVKLYTNKEIQVSSSNRGDAAATGVMQQAARLMMQPDCWEQFIVR</sequence>
<protein>
    <recommendedName>
        <fullName evidence="9">Inactive poly [ADP-ribose] polymerase SRO2</fullName>
    </recommendedName>
</protein>
<dbReference type="GO" id="GO:0003950">
    <property type="term" value="F:NAD+ poly-ADP-ribosyltransferase activity"/>
    <property type="evidence" value="ECO:0007669"/>
    <property type="project" value="InterPro"/>
</dbReference>
<dbReference type="PROSITE" id="PS51879">
    <property type="entry name" value="RST"/>
    <property type="match status" value="1"/>
</dbReference>
<dbReference type="EMBL" id="CM017660">
    <property type="protein sequence ID" value="TYI51295.1"/>
    <property type="molecule type" value="Genomic_DNA"/>
</dbReference>
<name>A0A5D2SG62_GOSMU</name>
<proteinExistence type="predicted"/>
<evidence type="ECO:0000259" key="5">
    <source>
        <dbReference type="PROSITE" id="PS51059"/>
    </source>
</evidence>
<dbReference type="InterPro" id="IPR022003">
    <property type="entry name" value="RST"/>
</dbReference>
<dbReference type="Pfam" id="PF12174">
    <property type="entry name" value="RST"/>
    <property type="match status" value="1"/>
</dbReference>
<keyword evidence="2" id="KW-0217">Developmental protein</keyword>
<dbReference type="PROSITE" id="PS51059">
    <property type="entry name" value="PARP_CATALYTIC"/>
    <property type="match status" value="1"/>
</dbReference>
<gene>
    <name evidence="7" type="ORF">E1A91_D12G165900v1</name>
</gene>
<dbReference type="GO" id="GO:0005634">
    <property type="term" value="C:nucleus"/>
    <property type="evidence" value="ECO:0007669"/>
    <property type="project" value="UniProtKB-SubCell"/>
</dbReference>
<reference evidence="7 8" key="1">
    <citation type="submission" date="2019-07" db="EMBL/GenBank/DDBJ databases">
        <title>WGS assembly of Gossypium mustelinum.</title>
        <authorList>
            <person name="Chen Z.J."/>
            <person name="Sreedasyam A."/>
            <person name="Ando A."/>
            <person name="Song Q."/>
            <person name="De L."/>
            <person name="Hulse-Kemp A."/>
            <person name="Ding M."/>
            <person name="Ye W."/>
            <person name="Kirkbride R."/>
            <person name="Jenkins J."/>
            <person name="Plott C."/>
            <person name="Lovell J."/>
            <person name="Lin Y.-M."/>
            <person name="Vaughn R."/>
            <person name="Liu B."/>
            <person name="Li W."/>
            <person name="Simpson S."/>
            <person name="Scheffler B."/>
            <person name="Saski C."/>
            <person name="Grover C."/>
            <person name="Hu G."/>
            <person name="Conover J."/>
            <person name="Carlson J."/>
            <person name="Shu S."/>
            <person name="Boston L."/>
            <person name="Williams M."/>
            <person name="Peterson D."/>
            <person name="Mcgee K."/>
            <person name="Jones D."/>
            <person name="Wendel J."/>
            <person name="Stelly D."/>
            <person name="Grimwood J."/>
            <person name="Schmutz J."/>
        </authorList>
    </citation>
    <scope>NUCLEOTIDE SEQUENCE [LARGE SCALE GENOMIC DNA]</scope>
    <source>
        <strain evidence="7">1408120.09</strain>
    </source>
</reference>
<evidence type="ECO:0000256" key="4">
    <source>
        <dbReference type="ARBA" id="ARBA00023242"/>
    </source>
</evidence>
<feature type="domain" description="PARP catalytic" evidence="5">
    <location>
        <begin position="25"/>
        <end position="242"/>
    </location>
</feature>
<organism evidence="7 8">
    <name type="scientific">Gossypium mustelinum</name>
    <name type="common">Cotton</name>
    <name type="synonym">Gossypium caicoense</name>
    <dbReference type="NCBI Taxonomy" id="34275"/>
    <lineage>
        <taxon>Eukaryota</taxon>
        <taxon>Viridiplantae</taxon>
        <taxon>Streptophyta</taxon>
        <taxon>Embryophyta</taxon>
        <taxon>Tracheophyta</taxon>
        <taxon>Spermatophyta</taxon>
        <taxon>Magnoliopsida</taxon>
        <taxon>eudicotyledons</taxon>
        <taxon>Gunneridae</taxon>
        <taxon>Pentapetalae</taxon>
        <taxon>rosids</taxon>
        <taxon>malvids</taxon>
        <taxon>Malvales</taxon>
        <taxon>Malvaceae</taxon>
        <taxon>Malvoideae</taxon>
        <taxon>Gossypium</taxon>
    </lineage>
</organism>
<evidence type="ECO:0008006" key="9">
    <source>
        <dbReference type="Google" id="ProtNLM"/>
    </source>
</evidence>
<dbReference type="InterPro" id="IPR012317">
    <property type="entry name" value="Poly(ADP-ribose)pol_cat_dom"/>
</dbReference>
<evidence type="ECO:0000256" key="3">
    <source>
        <dbReference type="ARBA" id="ARBA00023016"/>
    </source>
</evidence>
<dbReference type="Gene3D" id="3.90.228.10">
    <property type="match status" value="1"/>
</dbReference>
<evidence type="ECO:0000313" key="7">
    <source>
        <dbReference type="EMBL" id="TYI51295.1"/>
    </source>
</evidence>
<dbReference type="SUPFAM" id="SSF56399">
    <property type="entry name" value="ADP-ribosylation"/>
    <property type="match status" value="1"/>
</dbReference>
<dbReference type="PANTHER" id="PTHR32263">
    <property type="entry name" value="INACTIVE POLY [ADP-RIBOSE] POLYMERASE SRO4-RELATED"/>
    <property type="match status" value="1"/>
</dbReference>